<evidence type="ECO:0000259" key="2">
    <source>
        <dbReference type="Pfam" id="PF13739"/>
    </source>
</evidence>
<dbReference type="RefSeq" id="WP_037569079.1">
    <property type="nucleotide sequence ID" value="NZ_BBJS01000001.1"/>
</dbReference>
<dbReference type="AlphaFoldDB" id="A0A0C9N766"/>
<dbReference type="Proteomes" id="UP000032025">
    <property type="component" value="Unassembled WGS sequence"/>
</dbReference>
<evidence type="ECO:0000313" key="4">
    <source>
        <dbReference type="Proteomes" id="UP000032025"/>
    </source>
</evidence>
<proteinExistence type="predicted"/>
<comment type="caution">
    <text evidence="3">The sequence shown here is derived from an EMBL/GenBank/DDBJ whole genome shotgun (WGS) entry which is preliminary data.</text>
</comment>
<evidence type="ECO:0000256" key="1">
    <source>
        <dbReference type="SAM" id="SignalP"/>
    </source>
</evidence>
<keyword evidence="1" id="KW-0732">Signal</keyword>
<accession>A0A0C9N766</accession>
<protein>
    <submittedName>
        <fullName evidence="3">DNA, contig: SP601</fullName>
    </submittedName>
</protein>
<dbReference type="EMBL" id="BBJS01000001">
    <property type="protein sequence ID" value="GAN11937.1"/>
    <property type="molecule type" value="Genomic_DNA"/>
</dbReference>
<organism evidence="3 4">
    <name type="scientific">Sphingomonas paucimobilis NBRC 13935</name>
    <dbReference type="NCBI Taxonomy" id="1219050"/>
    <lineage>
        <taxon>Bacteria</taxon>
        <taxon>Pseudomonadati</taxon>
        <taxon>Pseudomonadota</taxon>
        <taxon>Alphaproteobacteria</taxon>
        <taxon>Sphingomonadales</taxon>
        <taxon>Sphingomonadaceae</taxon>
        <taxon>Sphingomonas</taxon>
    </lineage>
</organism>
<evidence type="ECO:0000313" key="3">
    <source>
        <dbReference type="EMBL" id="GAN11937.1"/>
    </source>
</evidence>
<dbReference type="GeneID" id="78526892"/>
<dbReference type="Gene3D" id="3.30.565.40">
    <property type="entry name" value="Fervidobacterium nodosum Rt17-B1 like"/>
    <property type="match status" value="1"/>
</dbReference>
<feature type="signal peptide" evidence="1">
    <location>
        <begin position="1"/>
        <end position="19"/>
    </location>
</feature>
<name>A0A0C9N766_SPHPI</name>
<feature type="chain" id="PRO_5002199995" evidence="1">
    <location>
        <begin position="20"/>
        <end position="237"/>
    </location>
</feature>
<reference evidence="3 4" key="1">
    <citation type="submission" date="2014-08" db="EMBL/GenBank/DDBJ databases">
        <title>Whole genome shotgun sequence of Sphingomonas paucimobilis NBRC 13935.</title>
        <authorList>
            <person name="Hosoyama A."/>
            <person name="Hashimoto M."/>
            <person name="Hosoyama Y."/>
            <person name="Noguchi M."/>
            <person name="Uohara A."/>
            <person name="Ohji S."/>
            <person name="Katano-Makiyama Y."/>
            <person name="Ichikawa N."/>
            <person name="Kimura A."/>
            <person name="Yamazoe A."/>
            <person name="Fujita N."/>
        </authorList>
    </citation>
    <scope>NUCLEOTIDE SEQUENCE [LARGE SCALE GENOMIC DNA]</scope>
    <source>
        <strain evidence="3 4">NBRC 13935</strain>
    </source>
</reference>
<feature type="domain" description="Deacetylase PdaC" evidence="2">
    <location>
        <begin position="31"/>
        <end position="114"/>
    </location>
</feature>
<keyword evidence="4" id="KW-1185">Reference proteome</keyword>
<dbReference type="InterPro" id="IPR025303">
    <property type="entry name" value="PdaC"/>
</dbReference>
<gene>
    <name evidence="3" type="ORF">SP6_01_00160</name>
</gene>
<dbReference type="Pfam" id="PF13739">
    <property type="entry name" value="PdaC"/>
    <property type="match status" value="1"/>
</dbReference>
<sequence length="237" mass="25646">MRKVMIALALVGASGPVTAQGVSTKTTTVDYEFGYSYPAAAARIPGMKSWLEAEKARIRSKTARDGAAGRREAAKSGYPYRRYSYEKTWKLVTDTPRFLSLSGESYDYTGGAHGQPASSTVLWDKKAGRALASKAIFASLPALQAAIRTDYCGKLKIEQRRRNAGDVSSMNICPPVKDLTVLLGSTNGRAIDRIGLIADPYVAGSYAEGFYEVTLPVTRAIVAAVKPEYRNSFAVRS</sequence>